<feature type="compositionally biased region" description="Basic and acidic residues" evidence="5">
    <location>
        <begin position="73"/>
        <end position="82"/>
    </location>
</feature>
<dbReference type="Pfam" id="PF16876">
    <property type="entry name" value="Lipin_mid"/>
    <property type="match status" value="1"/>
</dbReference>
<evidence type="ECO:0000313" key="8">
    <source>
        <dbReference type="Proteomes" id="UP001301350"/>
    </source>
</evidence>
<evidence type="ECO:0000313" key="7">
    <source>
        <dbReference type="EMBL" id="KAK4536564.1"/>
    </source>
</evidence>
<evidence type="ECO:0000256" key="3">
    <source>
        <dbReference type="ARBA" id="ARBA00012638"/>
    </source>
</evidence>
<feature type="compositionally biased region" description="Low complexity" evidence="5">
    <location>
        <begin position="465"/>
        <end position="483"/>
    </location>
</feature>
<keyword evidence="4" id="KW-0378">Hydrolase</keyword>
<dbReference type="GO" id="GO:0008195">
    <property type="term" value="F:phosphatidate phosphatase activity"/>
    <property type="evidence" value="ECO:0007669"/>
    <property type="project" value="UniProtKB-EC"/>
</dbReference>
<dbReference type="EC" id="3.1.3.4" evidence="3"/>
<dbReference type="SUPFAM" id="SSF56784">
    <property type="entry name" value="HAD-like"/>
    <property type="match status" value="1"/>
</dbReference>
<sequence length="770" mass="83781">MSTYIDRLLTAVSAALEINAATLSGAVDVVVIRQADGSLRSTPFHVRFGKLQLLRSREKVVEIAVEAVEEEGKEARAQRKASDGLPGTLPALPPPTGIDTGAVANKVPLTMLLGAAGEAFFVEEAESEMELANDSLQREALWVERAPSEPPSPYASPSESSVAGGVTDMAAFSDGEQAPPINAVRSGTADAAGSRTPPLGSSWGSMFSGVLRRRSSKDWTTGAVPGQNGQHGEVASAAPDLESGTAERQRHRPPSSAHDRDARHVSATEVPLGAHEPMPFDMDDASDTHLSNVSEEAHPARHRGEGARRGRQAGCGPVGLSLCAHLIGPHLTEQQVYEIFEANRVTEEQFQRNPNVLHHPDLLVLVDDRLYPYRIAAPMLMGALAFGTLLDAHTIDRRMQRPQQPQSPTGATWSSASKSRPPRARFTWFGLRSSNLDDTSGDEAVMGEPLTGDAEASAPPPPISSAPVETVPAATATATATLSPDPPPLPLRQPRYVRKSLYPTSAQLQQLGLRPGTNRITFTVRSRLQGVQQVGCRIYLWPHDVKICVSDVDGTITRSDLLGQILPRVGKDWSQRGVASLYRAIVRNGYQFLYLTSRAIGQATSTRAYLTTLLQDGGLGLPDGPVLMSPDRFFESFSREVIYRRPQDFKIVALEQVRCLFPHNGYNPFFAGFGNRDTDREAYGAVGIPRERVFLVNSRGELQVGHSVYASLASYHALQELVDSLFPDIRHAFGHTAINRVTDEREYNDFNYWKRPYSPLHSCSTSPESS</sequence>
<dbReference type="InterPro" id="IPR031703">
    <property type="entry name" value="Lipin_mid"/>
</dbReference>
<feature type="region of interest" description="Disordered" evidence="5">
    <location>
        <begin position="71"/>
        <end position="96"/>
    </location>
</feature>
<feature type="domain" description="LNS2/PITP" evidence="6">
    <location>
        <begin position="547"/>
        <end position="705"/>
    </location>
</feature>
<dbReference type="Pfam" id="PF08235">
    <property type="entry name" value="LNS2"/>
    <property type="match status" value="1"/>
</dbReference>
<evidence type="ECO:0000256" key="5">
    <source>
        <dbReference type="SAM" id="MobiDB-lite"/>
    </source>
</evidence>
<dbReference type="InterPro" id="IPR013209">
    <property type="entry name" value="LNS2"/>
</dbReference>
<comment type="cofactor">
    <cofactor evidence="1">
        <name>Mg(2+)</name>
        <dbReference type="ChEBI" id="CHEBI:18420"/>
    </cofactor>
</comment>
<evidence type="ECO:0000256" key="4">
    <source>
        <dbReference type="ARBA" id="ARBA00022801"/>
    </source>
</evidence>
<dbReference type="PANTHER" id="PTHR12181:SF12">
    <property type="entry name" value="PHOSPHATIDATE PHOSPHATASE"/>
    <property type="match status" value="1"/>
</dbReference>
<dbReference type="SMART" id="SM00775">
    <property type="entry name" value="LNS2"/>
    <property type="match status" value="1"/>
</dbReference>
<dbReference type="Pfam" id="PF04571">
    <property type="entry name" value="Lipin_N"/>
    <property type="match status" value="1"/>
</dbReference>
<dbReference type="PANTHER" id="PTHR12181">
    <property type="entry name" value="LIPIN"/>
    <property type="match status" value="1"/>
</dbReference>
<dbReference type="InterPro" id="IPR031315">
    <property type="entry name" value="LNS2/PITP"/>
</dbReference>
<dbReference type="Proteomes" id="UP001301350">
    <property type="component" value="Unassembled WGS sequence"/>
</dbReference>
<feature type="region of interest" description="Disordered" evidence="5">
    <location>
        <begin position="172"/>
        <end position="264"/>
    </location>
</feature>
<reference evidence="7 8" key="1">
    <citation type="submission" date="2022-07" db="EMBL/GenBank/DDBJ databases">
        <title>Genome-wide signatures of adaptation to extreme environments.</title>
        <authorList>
            <person name="Cho C.H."/>
            <person name="Yoon H.S."/>
        </authorList>
    </citation>
    <scope>NUCLEOTIDE SEQUENCE [LARGE SCALE GENOMIC DNA]</scope>
    <source>
        <strain evidence="7 8">DBV 063 E5</strain>
    </source>
</reference>
<feature type="compositionally biased region" description="Low complexity" evidence="5">
    <location>
        <begin position="401"/>
        <end position="419"/>
    </location>
</feature>
<comment type="caution">
    <text evidence="7">The sequence shown here is derived from an EMBL/GenBank/DDBJ whole genome shotgun (WGS) entry which is preliminary data.</text>
</comment>
<dbReference type="EMBL" id="JANCYW010000009">
    <property type="protein sequence ID" value="KAK4536564.1"/>
    <property type="molecule type" value="Genomic_DNA"/>
</dbReference>
<evidence type="ECO:0000256" key="2">
    <source>
        <dbReference type="ARBA" id="ARBA00005476"/>
    </source>
</evidence>
<feature type="region of interest" description="Disordered" evidence="5">
    <location>
        <begin position="398"/>
        <end position="493"/>
    </location>
</feature>
<protein>
    <recommendedName>
        <fullName evidence="3">phosphatidate phosphatase</fullName>
        <ecNumber evidence="3">3.1.3.4</ecNumber>
    </recommendedName>
</protein>
<comment type="similarity">
    <text evidence="2">Belongs to the lipin family.</text>
</comment>
<evidence type="ECO:0000259" key="6">
    <source>
        <dbReference type="SMART" id="SM00775"/>
    </source>
</evidence>
<name>A0AAV9IWB7_CYACA</name>
<dbReference type="InterPro" id="IPR036412">
    <property type="entry name" value="HAD-like_sf"/>
</dbReference>
<gene>
    <name evidence="7" type="ORF">CDCA_CDCA09G2589</name>
</gene>
<keyword evidence="8" id="KW-1185">Reference proteome</keyword>
<evidence type="ECO:0000256" key="1">
    <source>
        <dbReference type="ARBA" id="ARBA00001946"/>
    </source>
</evidence>
<accession>A0AAV9IWB7</accession>
<dbReference type="InterPro" id="IPR007651">
    <property type="entry name" value="Lipin_N"/>
</dbReference>
<dbReference type="InterPro" id="IPR026058">
    <property type="entry name" value="LIPIN"/>
</dbReference>
<organism evidence="7 8">
    <name type="scientific">Cyanidium caldarium</name>
    <name type="common">Red alga</name>
    <dbReference type="NCBI Taxonomy" id="2771"/>
    <lineage>
        <taxon>Eukaryota</taxon>
        <taxon>Rhodophyta</taxon>
        <taxon>Bangiophyceae</taxon>
        <taxon>Cyanidiales</taxon>
        <taxon>Cyanidiaceae</taxon>
        <taxon>Cyanidium</taxon>
    </lineage>
</organism>
<dbReference type="AlphaFoldDB" id="A0AAV9IWB7"/>
<proteinExistence type="inferred from homology"/>